<comment type="caution">
    <text evidence="1">The sequence shown here is derived from an EMBL/GenBank/DDBJ whole genome shotgun (WGS) entry which is preliminary data.</text>
</comment>
<reference evidence="1" key="1">
    <citation type="journal article" date="2012" name="PLoS ONE">
        <title>Gene sets for utilization of primary and secondary nutrition supplies in the distal gut of endangered iberian lynx.</title>
        <authorList>
            <person name="Alcaide M."/>
            <person name="Messina E."/>
            <person name="Richter M."/>
            <person name="Bargiela R."/>
            <person name="Peplies J."/>
            <person name="Huws S.A."/>
            <person name="Newbold C.J."/>
            <person name="Golyshin P.N."/>
            <person name="Simon M.A."/>
            <person name="Lopez G."/>
            <person name="Yakimov M.M."/>
            <person name="Ferrer M."/>
        </authorList>
    </citation>
    <scope>NUCLEOTIDE SEQUENCE</scope>
</reference>
<proteinExistence type="predicted"/>
<evidence type="ECO:0000313" key="1">
    <source>
        <dbReference type="EMBL" id="EJX09137.1"/>
    </source>
</evidence>
<protein>
    <submittedName>
        <fullName evidence="1">Uncharacterized protein</fullName>
    </submittedName>
</protein>
<organism evidence="1">
    <name type="scientific">gut metagenome</name>
    <dbReference type="NCBI Taxonomy" id="749906"/>
    <lineage>
        <taxon>unclassified sequences</taxon>
        <taxon>metagenomes</taxon>
        <taxon>organismal metagenomes</taxon>
    </lineage>
</organism>
<gene>
    <name evidence="1" type="ORF">EVA_02749</name>
</gene>
<name>J9GME0_9ZZZZ</name>
<sequence>MAEPPLWSVFLHQGRGARHRSLCPRTPYRNRTGNRHARPFLCGHGSLSRI</sequence>
<accession>J9GME0</accession>
<dbReference type="AlphaFoldDB" id="J9GME0"/>
<dbReference type="EMBL" id="AMCI01000453">
    <property type="protein sequence ID" value="EJX09137.1"/>
    <property type="molecule type" value="Genomic_DNA"/>
</dbReference>